<dbReference type="InterPro" id="IPR001647">
    <property type="entry name" value="HTH_TetR"/>
</dbReference>
<evidence type="ECO:0000256" key="2">
    <source>
        <dbReference type="ARBA" id="ARBA00023125"/>
    </source>
</evidence>
<dbReference type="Pfam" id="PF00440">
    <property type="entry name" value="TetR_N"/>
    <property type="match status" value="1"/>
</dbReference>
<evidence type="ECO:0000313" key="7">
    <source>
        <dbReference type="EMBL" id="GAA1663690.1"/>
    </source>
</evidence>
<dbReference type="EMBL" id="BAAANY010000004">
    <property type="protein sequence ID" value="GAA1663690.1"/>
    <property type="molecule type" value="Genomic_DNA"/>
</dbReference>
<evidence type="ECO:0000313" key="8">
    <source>
        <dbReference type="Proteomes" id="UP001500618"/>
    </source>
</evidence>
<evidence type="ECO:0000259" key="6">
    <source>
        <dbReference type="PROSITE" id="PS50977"/>
    </source>
</evidence>
<comment type="caution">
    <text evidence="7">The sequence shown here is derived from an EMBL/GenBank/DDBJ whole genome shotgun (WGS) entry which is preliminary data.</text>
</comment>
<reference evidence="8" key="1">
    <citation type="journal article" date="2019" name="Int. J. Syst. Evol. Microbiol.">
        <title>The Global Catalogue of Microorganisms (GCM) 10K type strain sequencing project: providing services to taxonomists for standard genome sequencing and annotation.</title>
        <authorList>
            <consortium name="The Broad Institute Genomics Platform"/>
            <consortium name="The Broad Institute Genome Sequencing Center for Infectious Disease"/>
            <person name="Wu L."/>
            <person name="Ma J."/>
        </authorList>
    </citation>
    <scope>NUCLEOTIDE SEQUENCE [LARGE SCALE GENOMIC DNA]</scope>
    <source>
        <strain evidence="8">JCM 14718</strain>
    </source>
</reference>
<evidence type="ECO:0000256" key="3">
    <source>
        <dbReference type="ARBA" id="ARBA00023163"/>
    </source>
</evidence>
<dbReference type="Gene3D" id="1.10.10.60">
    <property type="entry name" value="Homeodomain-like"/>
    <property type="match status" value="1"/>
</dbReference>
<sequence>MDAMSHSTHEGAAPAGRPRDPALERAILEAAVDVLMAQGLAKATVEEVARQAGTGKAAIYRRWPSKTALVIAAIRALHADVSVPDTGSLREDLVTCALHYSSGDERSTLLLASLLGAATHEPELRKAAYESIGRPPALALRSVLDRWIERGEIDPDAPVDIIAGVLPSYAFRQMVARREKLDEATIAALIDHVLLPALRHRRG</sequence>
<dbReference type="SUPFAM" id="SSF48498">
    <property type="entry name" value="Tetracyclin repressor-like, C-terminal domain"/>
    <property type="match status" value="1"/>
</dbReference>
<feature type="DNA-binding region" description="H-T-H motif" evidence="4">
    <location>
        <begin position="44"/>
        <end position="63"/>
    </location>
</feature>
<dbReference type="InterPro" id="IPR036271">
    <property type="entry name" value="Tet_transcr_reg_TetR-rel_C_sf"/>
</dbReference>
<evidence type="ECO:0000256" key="1">
    <source>
        <dbReference type="ARBA" id="ARBA00023015"/>
    </source>
</evidence>
<proteinExistence type="predicted"/>
<dbReference type="Pfam" id="PF16859">
    <property type="entry name" value="TetR_C_11"/>
    <property type="match status" value="1"/>
</dbReference>
<dbReference type="InterPro" id="IPR011075">
    <property type="entry name" value="TetR_C"/>
</dbReference>
<evidence type="ECO:0000256" key="4">
    <source>
        <dbReference type="PROSITE-ProRule" id="PRU00335"/>
    </source>
</evidence>
<dbReference type="PANTHER" id="PTHR30055">
    <property type="entry name" value="HTH-TYPE TRANSCRIPTIONAL REGULATOR RUTR"/>
    <property type="match status" value="1"/>
</dbReference>
<keyword evidence="1" id="KW-0805">Transcription regulation</keyword>
<feature type="region of interest" description="Disordered" evidence="5">
    <location>
        <begin position="1"/>
        <end position="20"/>
    </location>
</feature>
<feature type="domain" description="HTH tetR-type" evidence="6">
    <location>
        <begin position="21"/>
        <end position="81"/>
    </location>
</feature>
<gene>
    <name evidence="7" type="ORF">GCM10009765_11430</name>
</gene>
<evidence type="ECO:0000256" key="5">
    <source>
        <dbReference type="SAM" id="MobiDB-lite"/>
    </source>
</evidence>
<dbReference type="SUPFAM" id="SSF46689">
    <property type="entry name" value="Homeodomain-like"/>
    <property type="match status" value="1"/>
</dbReference>
<dbReference type="Proteomes" id="UP001500618">
    <property type="component" value="Unassembled WGS sequence"/>
</dbReference>
<protein>
    <submittedName>
        <fullName evidence="7">TetR/AcrR family transcriptional regulator</fullName>
    </submittedName>
</protein>
<keyword evidence="2 4" id="KW-0238">DNA-binding</keyword>
<dbReference type="PRINTS" id="PR00455">
    <property type="entry name" value="HTHTETR"/>
</dbReference>
<keyword evidence="8" id="KW-1185">Reference proteome</keyword>
<dbReference type="PANTHER" id="PTHR30055:SF148">
    <property type="entry name" value="TETR-FAMILY TRANSCRIPTIONAL REGULATOR"/>
    <property type="match status" value="1"/>
</dbReference>
<keyword evidence="3" id="KW-0804">Transcription</keyword>
<dbReference type="InterPro" id="IPR050109">
    <property type="entry name" value="HTH-type_TetR-like_transc_reg"/>
</dbReference>
<dbReference type="PROSITE" id="PS50977">
    <property type="entry name" value="HTH_TETR_2"/>
    <property type="match status" value="1"/>
</dbReference>
<dbReference type="Gene3D" id="1.10.357.10">
    <property type="entry name" value="Tetracycline Repressor, domain 2"/>
    <property type="match status" value="1"/>
</dbReference>
<organism evidence="7 8">
    <name type="scientific">Fodinicola feengrottensis</name>
    <dbReference type="NCBI Taxonomy" id="435914"/>
    <lineage>
        <taxon>Bacteria</taxon>
        <taxon>Bacillati</taxon>
        <taxon>Actinomycetota</taxon>
        <taxon>Actinomycetes</taxon>
        <taxon>Mycobacteriales</taxon>
        <taxon>Fodinicola</taxon>
    </lineage>
</organism>
<name>A0ABP4RXA4_9ACTN</name>
<dbReference type="InterPro" id="IPR009057">
    <property type="entry name" value="Homeodomain-like_sf"/>
</dbReference>
<accession>A0ABP4RXA4</accession>